<dbReference type="PROSITE" id="PS00221">
    <property type="entry name" value="MIP"/>
    <property type="match status" value="1"/>
</dbReference>
<dbReference type="PANTHER" id="PTHR43829">
    <property type="entry name" value="AQUAPORIN OR AQUAGLYCEROPORIN RELATED"/>
    <property type="match status" value="1"/>
</dbReference>
<feature type="transmembrane region" description="Helical" evidence="8">
    <location>
        <begin position="406"/>
        <end position="426"/>
    </location>
</feature>
<keyword evidence="5 8" id="KW-1133">Transmembrane helix</keyword>
<dbReference type="Pfam" id="PF04970">
    <property type="entry name" value="LRAT"/>
    <property type="match status" value="1"/>
</dbReference>
<feature type="compositionally biased region" description="Basic and acidic residues" evidence="7">
    <location>
        <begin position="585"/>
        <end position="596"/>
    </location>
</feature>
<dbReference type="InterPro" id="IPR050363">
    <property type="entry name" value="MIP/Aquaporin"/>
</dbReference>
<evidence type="ECO:0000256" key="7">
    <source>
        <dbReference type="SAM" id="MobiDB-lite"/>
    </source>
</evidence>
<accession>A0A7D9ERI2</accession>
<dbReference type="GO" id="GO:0016323">
    <property type="term" value="C:basolateral plasma membrane"/>
    <property type="evidence" value="ECO:0007669"/>
    <property type="project" value="TreeGrafter"/>
</dbReference>
<feature type="non-terminal residue" evidence="9">
    <location>
        <position position="1"/>
    </location>
</feature>
<dbReference type="InterPro" id="IPR007053">
    <property type="entry name" value="LRAT_dom"/>
</dbReference>
<evidence type="ECO:0000256" key="4">
    <source>
        <dbReference type="ARBA" id="ARBA00022692"/>
    </source>
</evidence>
<dbReference type="AlphaFoldDB" id="A0A7D9ERI2"/>
<dbReference type="InterPro" id="IPR000425">
    <property type="entry name" value="MIP"/>
</dbReference>
<feature type="region of interest" description="Disordered" evidence="7">
    <location>
        <begin position="576"/>
        <end position="596"/>
    </location>
</feature>
<dbReference type="PRINTS" id="PR00783">
    <property type="entry name" value="MINTRINSICP"/>
</dbReference>
<dbReference type="Pfam" id="PF00230">
    <property type="entry name" value="MIP"/>
    <property type="match status" value="1"/>
</dbReference>
<comment type="similarity">
    <text evidence="2">Belongs to the MIP/aquaporin (TC 1.A.8) family.</text>
</comment>
<feature type="transmembrane region" description="Helical" evidence="8">
    <location>
        <begin position="464"/>
        <end position="482"/>
    </location>
</feature>
<dbReference type="Gene3D" id="1.20.1080.10">
    <property type="entry name" value="Glycerol uptake facilitator protein"/>
    <property type="match status" value="1"/>
</dbReference>
<dbReference type="SUPFAM" id="SSF81338">
    <property type="entry name" value="Aquaporin-like"/>
    <property type="match status" value="1"/>
</dbReference>
<evidence type="ECO:0000256" key="8">
    <source>
        <dbReference type="SAM" id="Phobius"/>
    </source>
</evidence>
<keyword evidence="10" id="KW-1185">Reference proteome</keyword>
<proteinExistence type="inferred from homology"/>
<dbReference type="CDD" id="cd00333">
    <property type="entry name" value="MIP"/>
    <property type="match status" value="1"/>
</dbReference>
<keyword evidence="4 8" id="KW-0812">Transmembrane</keyword>
<protein>
    <submittedName>
        <fullName evidence="9">Aquaporin-3-like</fullName>
    </submittedName>
</protein>
<dbReference type="Gene3D" id="3.90.1720.10">
    <property type="entry name" value="endopeptidase domain like (from Nostoc punctiforme)"/>
    <property type="match status" value="1"/>
</dbReference>
<sequence>PQLHATGFVSMYTNMIKTLNGQIWEYIEKRDSKEQRKLLEWQLQAREPIYEFSDMKVGDHLIKKKSVCGMVLYYHHFLCIGSEGDGRPTIIHYSNTATNALRQFRKTFGFGSGSALGQLGIVQEVTLPHKDFIESESELQKKGAEVERVVWPDELRRYPIEEVIKRARKRKDEKYYQLAKNNCESFVMWCLCDLNISLQSTPLVLSLTEIGGGGLRTFFQMWQQVPKVVTECIEKGLGRTAFGNAIGKEGMEGISGLGSIFGAALTAIIEIGIAAHTIYEAKQKWNEGTLISSREEFIKEVIDAIVLALSRSGASIGGMIIGQCFLPIPFVGSFVGLLIGTLVGHIFGKGISCLFSCDFRLLMDVVLGGHYDARYVLNGYGGAHINPAVTLGFASVQRFPLWKVPIYILSQMLGGIISAAFVYAIYHDAIEEYDDGTRQVLGPKGTAGIFATYPHEFVSNMTGFWDQFFSTAMLVALIFACVDKKNGNKPSPGLAPLIIGFIVFLIGMTFGYNCGYAINPARDLGPRIFTAMAGWGGEVFTAHDHWAWIPPIACSLGGIAGAYLYIFTVEIHREPESMDSNGDTNNERIAMEDNQN</sequence>
<dbReference type="EMBL" id="CACRXK020008386">
    <property type="protein sequence ID" value="CAB4014637.1"/>
    <property type="molecule type" value="Genomic_DNA"/>
</dbReference>
<evidence type="ECO:0000256" key="3">
    <source>
        <dbReference type="ARBA" id="ARBA00022448"/>
    </source>
</evidence>
<reference evidence="9" key="1">
    <citation type="submission" date="2020-04" db="EMBL/GenBank/DDBJ databases">
        <authorList>
            <person name="Alioto T."/>
            <person name="Alioto T."/>
            <person name="Gomez Garrido J."/>
        </authorList>
    </citation>
    <scope>NUCLEOTIDE SEQUENCE</scope>
    <source>
        <strain evidence="9">A484AB</strain>
    </source>
</reference>
<organism evidence="9 10">
    <name type="scientific">Paramuricea clavata</name>
    <name type="common">Red gorgonian</name>
    <name type="synonym">Violescent sea-whip</name>
    <dbReference type="NCBI Taxonomy" id="317549"/>
    <lineage>
        <taxon>Eukaryota</taxon>
        <taxon>Metazoa</taxon>
        <taxon>Cnidaria</taxon>
        <taxon>Anthozoa</taxon>
        <taxon>Octocorallia</taxon>
        <taxon>Malacalcyonacea</taxon>
        <taxon>Plexauridae</taxon>
        <taxon>Paramuricea</taxon>
    </lineage>
</organism>
<dbReference type="OrthoDB" id="5984725at2759"/>
<evidence type="ECO:0000256" key="6">
    <source>
        <dbReference type="ARBA" id="ARBA00023136"/>
    </source>
</evidence>
<dbReference type="Proteomes" id="UP001152795">
    <property type="component" value="Unassembled WGS sequence"/>
</dbReference>
<comment type="caution">
    <text evidence="9">The sequence shown here is derived from an EMBL/GenBank/DDBJ whole genome shotgun (WGS) entry which is preliminary data.</text>
</comment>
<feature type="transmembrane region" description="Helical" evidence="8">
    <location>
        <begin position="548"/>
        <end position="568"/>
    </location>
</feature>
<keyword evidence="3" id="KW-0813">Transport</keyword>
<dbReference type="PROSITE" id="PS51934">
    <property type="entry name" value="LRAT"/>
    <property type="match status" value="1"/>
</dbReference>
<evidence type="ECO:0000256" key="2">
    <source>
        <dbReference type="ARBA" id="ARBA00006175"/>
    </source>
</evidence>
<dbReference type="InterPro" id="IPR023271">
    <property type="entry name" value="Aquaporin-like"/>
</dbReference>
<comment type="subcellular location">
    <subcellularLocation>
        <location evidence="1">Membrane</location>
        <topology evidence="1">Multi-pass membrane protein</topology>
    </subcellularLocation>
</comment>
<feature type="transmembrane region" description="Helical" evidence="8">
    <location>
        <begin position="325"/>
        <end position="347"/>
    </location>
</feature>
<gene>
    <name evidence="9" type="ORF">PACLA_8A059995</name>
</gene>
<dbReference type="GO" id="GO:0015250">
    <property type="term" value="F:water channel activity"/>
    <property type="evidence" value="ECO:0007669"/>
    <property type="project" value="TreeGrafter"/>
</dbReference>
<name>A0A7D9ERI2_PARCT</name>
<dbReference type="InterPro" id="IPR022357">
    <property type="entry name" value="MIP_CS"/>
</dbReference>
<evidence type="ECO:0000313" key="9">
    <source>
        <dbReference type="EMBL" id="CAB4014637.1"/>
    </source>
</evidence>
<evidence type="ECO:0000256" key="1">
    <source>
        <dbReference type="ARBA" id="ARBA00004141"/>
    </source>
</evidence>
<dbReference type="GO" id="GO:0015254">
    <property type="term" value="F:glycerol channel activity"/>
    <property type="evidence" value="ECO:0007669"/>
    <property type="project" value="TreeGrafter"/>
</dbReference>
<evidence type="ECO:0000256" key="5">
    <source>
        <dbReference type="ARBA" id="ARBA00022989"/>
    </source>
</evidence>
<dbReference type="PANTHER" id="PTHR43829:SF9">
    <property type="entry name" value="AQUAPORIN-9"/>
    <property type="match status" value="1"/>
</dbReference>
<feature type="transmembrane region" description="Helical" evidence="8">
    <location>
        <begin position="494"/>
        <end position="518"/>
    </location>
</feature>
<keyword evidence="6 8" id="KW-0472">Membrane</keyword>
<evidence type="ECO:0000313" key="10">
    <source>
        <dbReference type="Proteomes" id="UP001152795"/>
    </source>
</evidence>